<keyword evidence="7" id="KW-0288">FMN</keyword>
<evidence type="ECO:0000313" key="10">
    <source>
        <dbReference type="EMBL" id="GEN61991.1"/>
    </source>
</evidence>
<dbReference type="Pfam" id="PF01794">
    <property type="entry name" value="Ferric_reduct"/>
    <property type="match status" value="1"/>
</dbReference>
<comment type="cofactor">
    <cofactor evidence="7">
        <name>FMN</name>
        <dbReference type="ChEBI" id="CHEBI:58210"/>
    </cofactor>
    <text evidence="7">Binds 1 FMN per subunit.</text>
</comment>
<evidence type="ECO:0000256" key="1">
    <source>
        <dbReference type="ARBA" id="ARBA00004141"/>
    </source>
</evidence>
<keyword evidence="7" id="KW-0285">Flavoprotein</keyword>
<dbReference type="OrthoDB" id="9788328at2"/>
<comment type="similarity">
    <text evidence="7">Belongs to the MsrQ family.</text>
</comment>
<keyword evidence="7" id="KW-0479">Metal-binding</keyword>
<keyword evidence="7" id="KW-0349">Heme</keyword>
<evidence type="ECO:0000259" key="9">
    <source>
        <dbReference type="Pfam" id="PF01794"/>
    </source>
</evidence>
<feature type="transmembrane region" description="Helical" evidence="7">
    <location>
        <begin position="183"/>
        <end position="201"/>
    </location>
</feature>
<keyword evidence="7" id="KW-0249">Electron transport</keyword>
<comment type="caution">
    <text evidence="10">The sequence shown here is derived from an EMBL/GenBank/DDBJ whole genome shotgun (WGS) entry which is preliminary data.</text>
</comment>
<comment type="function">
    <text evidence="7">Part of the MsrPQ system that repairs oxidized periplasmic proteins containing methionine sulfoxide residues (Met-O), using respiratory chain electrons. Thus protects these proteins from oxidative-stress damage caused by reactive species of oxygen and chlorine generated by the host defense mechanisms. MsrPQ is essential for the maintenance of envelope integrity under bleach stress, rescuing a wide series of structurally unrelated periplasmic proteins from methionine oxidation. MsrQ provides electrons for reduction to the reductase catalytic subunit MsrP, using the quinone pool of the respiratory chain.</text>
</comment>
<accession>A0A511XGG2</accession>
<keyword evidence="11" id="KW-1185">Reference proteome</keyword>
<evidence type="ECO:0000256" key="6">
    <source>
        <dbReference type="ARBA" id="ARBA00023136"/>
    </source>
</evidence>
<dbReference type="AlphaFoldDB" id="A0A511XGG2"/>
<dbReference type="GO" id="GO:0030091">
    <property type="term" value="P:protein repair"/>
    <property type="evidence" value="ECO:0007669"/>
    <property type="project" value="UniProtKB-UniRule"/>
</dbReference>
<keyword evidence="7" id="KW-1003">Cell membrane</keyword>
<sequence>MARRRQGELHEGRQSGTAPEPGVFLPDEKMSPPVRPRPVRLGSLLTREILLYCFLLIPLVSEVWMFRAGALGEHPVAQAESDLGLWAFRFLLVTLAITPLRRYGNINLVRWRRVTGLLAFTYALFHVGFFVVVDRKLAAGVIFHDILAHYFIPFGVIAFLILSVLAVTSQRASVRVLGRKWRVLHRGVYVAAFLVAVHYLLSFDSIRIEPIIYAALTLILLATRLDRDKKRN</sequence>
<feature type="transmembrane region" description="Helical" evidence="7">
    <location>
        <begin position="146"/>
        <end position="167"/>
    </location>
</feature>
<evidence type="ECO:0000256" key="3">
    <source>
        <dbReference type="ARBA" id="ARBA00022692"/>
    </source>
</evidence>
<name>A0A511XGG2_9PROT</name>
<feature type="domain" description="Ferric oxidoreductase" evidence="9">
    <location>
        <begin position="83"/>
        <end position="195"/>
    </location>
</feature>
<dbReference type="InterPro" id="IPR013130">
    <property type="entry name" value="Fe3_Rdtase_TM_dom"/>
</dbReference>
<gene>
    <name evidence="10" type="primary">msrQ_1</name>
    <name evidence="7" type="synonym">msrQ</name>
    <name evidence="10" type="ORF">AOE01nite_02150</name>
</gene>
<evidence type="ECO:0000256" key="4">
    <source>
        <dbReference type="ARBA" id="ARBA00022989"/>
    </source>
</evidence>
<evidence type="ECO:0000313" key="11">
    <source>
        <dbReference type="Proteomes" id="UP000321746"/>
    </source>
</evidence>
<dbReference type="GO" id="GO:0020037">
    <property type="term" value="F:heme binding"/>
    <property type="evidence" value="ECO:0007669"/>
    <property type="project" value="UniProtKB-UniRule"/>
</dbReference>
<feature type="transmembrane region" description="Helical" evidence="7">
    <location>
        <begin position="116"/>
        <end position="134"/>
    </location>
</feature>
<feature type="transmembrane region" description="Helical" evidence="7">
    <location>
        <begin position="86"/>
        <end position="104"/>
    </location>
</feature>
<dbReference type="GO" id="GO:0046872">
    <property type="term" value="F:metal ion binding"/>
    <property type="evidence" value="ECO:0007669"/>
    <property type="project" value="UniProtKB-KW"/>
</dbReference>
<protein>
    <recommendedName>
        <fullName evidence="7">Protein-methionine-sulfoxide reductase heme-binding subunit MsrQ</fullName>
    </recommendedName>
    <alternativeName>
        <fullName evidence="7">Flavocytochrome MsrQ</fullName>
    </alternativeName>
</protein>
<feature type="region of interest" description="Disordered" evidence="8">
    <location>
        <begin position="1"/>
        <end position="31"/>
    </location>
</feature>
<organism evidence="10 11">
    <name type="scientific">Acetobacter oeni</name>
    <dbReference type="NCBI Taxonomy" id="304077"/>
    <lineage>
        <taxon>Bacteria</taxon>
        <taxon>Pseudomonadati</taxon>
        <taxon>Pseudomonadota</taxon>
        <taxon>Alphaproteobacteria</taxon>
        <taxon>Acetobacterales</taxon>
        <taxon>Acetobacteraceae</taxon>
        <taxon>Acetobacter</taxon>
    </lineage>
</organism>
<keyword evidence="5 7" id="KW-0408">Iron</keyword>
<evidence type="ECO:0000256" key="5">
    <source>
        <dbReference type="ARBA" id="ARBA00023004"/>
    </source>
</evidence>
<comment type="cofactor">
    <cofactor evidence="7">
        <name>heme b</name>
        <dbReference type="ChEBI" id="CHEBI:60344"/>
    </cofactor>
    <text evidence="7">Binds 1 heme b (iron(II)-protoporphyrin IX) group per subunit.</text>
</comment>
<evidence type="ECO:0000256" key="2">
    <source>
        <dbReference type="ARBA" id="ARBA00022448"/>
    </source>
</evidence>
<dbReference type="PANTHER" id="PTHR36964:SF1">
    <property type="entry name" value="PROTEIN-METHIONINE-SULFOXIDE REDUCTASE HEME-BINDING SUBUNIT MSRQ"/>
    <property type="match status" value="1"/>
</dbReference>
<keyword evidence="6 7" id="KW-0472">Membrane</keyword>
<dbReference type="GO" id="GO:0005886">
    <property type="term" value="C:plasma membrane"/>
    <property type="evidence" value="ECO:0007669"/>
    <property type="project" value="UniProtKB-SubCell"/>
</dbReference>
<dbReference type="HAMAP" id="MF_01207">
    <property type="entry name" value="MsrQ"/>
    <property type="match status" value="1"/>
</dbReference>
<comment type="subcellular location">
    <subcellularLocation>
        <location evidence="7">Cell membrane</location>
        <topology evidence="7">Multi-pass membrane protein</topology>
    </subcellularLocation>
    <subcellularLocation>
        <location evidence="1">Membrane</location>
        <topology evidence="1">Multi-pass membrane protein</topology>
    </subcellularLocation>
</comment>
<dbReference type="GO" id="GO:0016679">
    <property type="term" value="F:oxidoreductase activity, acting on diphenols and related substances as donors"/>
    <property type="evidence" value="ECO:0007669"/>
    <property type="project" value="TreeGrafter"/>
</dbReference>
<reference evidence="10 11" key="1">
    <citation type="submission" date="2019-07" db="EMBL/GenBank/DDBJ databases">
        <title>Whole genome shotgun sequence of Acetobacter oeni NBRC 105207.</title>
        <authorList>
            <person name="Hosoyama A."/>
            <person name="Uohara A."/>
            <person name="Ohji S."/>
            <person name="Ichikawa N."/>
        </authorList>
    </citation>
    <scope>NUCLEOTIDE SEQUENCE [LARGE SCALE GENOMIC DNA]</scope>
    <source>
        <strain evidence="10 11">NBRC 105207</strain>
    </source>
</reference>
<proteinExistence type="inferred from homology"/>
<dbReference type="PANTHER" id="PTHR36964">
    <property type="entry name" value="PROTEIN-METHIONINE-SULFOXIDE REDUCTASE HEME-BINDING SUBUNIT MSRQ"/>
    <property type="match status" value="1"/>
</dbReference>
<dbReference type="GO" id="GO:0010181">
    <property type="term" value="F:FMN binding"/>
    <property type="evidence" value="ECO:0007669"/>
    <property type="project" value="UniProtKB-UniRule"/>
</dbReference>
<dbReference type="GO" id="GO:0009055">
    <property type="term" value="F:electron transfer activity"/>
    <property type="evidence" value="ECO:0007669"/>
    <property type="project" value="UniProtKB-UniRule"/>
</dbReference>
<dbReference type="RefSeq" id="WP_146885054.1">
    <property type="nucleotide sequence ID" value="NZ_BJYG01000001.1"/>
</dbReference>
<keyword evidence="4 7" id="KW-1133">Transmembrane helix</keyword>
<keyword evidence="3 7" id="KW-0812">Transmembrane</keyword>
<dbReference type="InterPro" id="IPR022837">
    <property type="entry name" value="MsrQ-like"/>
</dbReference>
<dbReference type="Proteomes" id="UP000321746">
    <property type="component" value="Unassembled WGS sequence"/>
</dbReference>
<comment type="subunit">
    <text evidence="7">Heterodimer of a catalytic subunit (MsrP) and a heme-binding subunit (MsrQ).</text>
</comment>
<feature type="transmembrane region" description="Helical" evidence="7">
    <location>
        <begin position="49"/>
        <end position="66"/>
    </location>
</feature>
<feature type="transmembrane region" description="Helical" evidence="7">
    <location>
        <begin position="207"/>
        <end position="225"/>
    </location>
</feature>
<evidence type="ECO:0000256" key="7">
    <source>
        <dbReference type="HAMAP-Rule" id="MF_01207"/>
    </source>
</evidence>
<feature type="compositionally biased region" description="Basic and acidic residues" evidence="8">
    <location>
        <begin position="1"/>
        <end position="13"/>
    </location>
</feature>
<dbReference type="EMBL" id="BJYG01000001">
    <property type="protein sequence ID" value="GEN61991.1"/>
    <property type="molecule type" value="Genomic_DNA"/>
</dbReference>
<evidence type="ECO:0000256" key="8">
    <source>
        <dbReference type="SAM" id="MobiDB-lite"/>
    </source>
</evidence>
<keyword evidence="2 7" id="KW-0813">Transport</keyword>